<dbReference type="AlphaFoldDB" id="A0A6C1B7L0"/>
<dbReference type="Pfam" id="PF11582">
    <property type="entry name" value="DUF3240"/>
    <property type="match status" value="1"/>
</dbReference>
<dbReference type="RefSeq" id="WP_173767872.1">
    <property type="nucleotide sequence ID" value="NZ_CP048836.1"/>
</dbReference>
<dbReference type="Proteomes" id="UP000501991">
    <property type="component" value="Chromosome"/>
</dbReference>
<name>A0A6C1B7L0_9RHOO</name>
<reference evidence="1 2" key="1">
    <citation type="submission" date="2020-02" db="EMBL/GenBank/DDBJ databases">
        <title>Nitrogenibacter mangrovi gen. nov., sp. nov. isolated from mangrove sediment, a denitrifying betaproteobacterium.</title>
        <authorList>
            <person name="Liao H."/>
            <person name="Tian Y."/>
        </authorList>
    </citation>
    <scope>NUCLEOTIDE SEQUENCE [LARGE SCALE GENOMIC DNA]</scope>
    <source>
        <strain evidence="1 2">M9-3-2</strain>
    </source>
</reference>
<dbReference type="InterPro" id="IPR021634">
    <property type="entry name" value="DUF3240"/>
</dbReference>
<organism evidence="1 2">
    <name type="scientific">Nitrogeniibacter mangrovi</name>
    <dbReference type="NCBI Taxonomy" id="2016596"/>
    <lineage>
        <taxon>Bacteria</taxon>
        <taxon>Pseudomonadati</taxon>
        <taxon>Pseudomonadota</taxon>
        <taxon>Betaproteobacteria</taxon>
        <taxon>Rhodocyclales</taxon>
        <taxon>Zoogloeaceae</taxon>
        <taxon>Nitrogeniibacter</taxon>
    </lineage>
</organism>
<protein>
    <submittedName>
        <fullName evidence="1">DUF3240 domain-containing protein</fullName>
    </submittedName>
</protein>
<dbReference type="KEGG" id="azq:G3580_18075"/>
<dbReference type="Gene3D" id="3.30.70.120">
    <property type="match status" value="1"/>
</dbReference>
<gene>
    <name evidence="1" type="ORF">G3580_18075</name>
</gene>
<proteinExistence type="predicted"/>
<dbReference type="EMBL" id="CP048836">
    <property type="protein sequence ID" value="QID19353.1"/>
    <property type="molecule type" value="Genomic_DNA"/>
</dbReference>
<evidence type="ECO:0000313" key="2">
    <source>
        <dbReference type="Proteomes" id="UP000501991"/>
    </source>
</evidence>
<evidence type="ECO:0000313" key="1">
    <source>
        <dbReference type="EMBL" id="QID19353.1"/>
    </source>
</evidence>
<sequence>MPDVLLTLVMPNDIAQHVEDLLLSHPDLVRGFTACQAEGHGASVPLVQPEELVSGHAPRTEIQTVGPEPSMRAVLELIHTHLPGANVFYWLQPVLAMGRL</sequence>
<dbReference type="InterPro" id="IPR015867">
    <property type="entry name" value="N-reg_PII/ATP_PRibTrfase_C"/>
</dbReference>
<accession>A0A6C1B7L0</accession>
<keyword evidence="2" id="KW-1185">Reference proteome</keyword>